<dbReference type="CDD" id="cd08255">
    <property type="entry name" value="2-desacetyl-2-hydroxyethyl_bacteriochlorophyllide_like"/>
    <property type="match status" value="1"/>
</dbReference>
<comment type="cofactor">
    <cofactor evidence="1">
        <name>Zn(2+)</name>
        <dbReference type="ChEBI" id="CHEBI:29105"/>
    </cofactor>
</comment>
<evidence type="ECO:0000313" key="8">
    <source>
        <dbReference type="EMBL" id="ALV41437.1"/>
    </source>
</evidence>
<proteinExistence type="inferred from homology"/>
<evidence type="ECO:0000259" key="7">
    <source>
        <dbReference type="Pfam" id="PF08240"/>
    </source>
</evidence>
<sequence>MPKEQRVIFEAQDICKIESFTLPQAGPAEVRVRNLASLISPGTELAVLRHRHRAFATGGRMANWVKYPFYPGYASVGIVEETGKDVTELKAGDLVWHPSPHSTASVVAAECCRLVPAGVAAEDAVFFGLAQIAMTSIRRAPSALGEKVLVSGLGLVGILCAQLYRIAGADVAAADYSAGRLQRAKQFGCETINLGAQSLEEWYAANPAAAPDLVIEAAGIESNISACLKVAARGGRVVLLGSPRNTMEIDPYTDIHLKGLTVIGAHEHTVSPEQRKLDVPCVFEVCGGALQLSSIRTHVVPYVDAPLLYDQLEQNLDEYLAVVLTY</sequence>
<dbReference type="InterPro" id="IPR011032">
    <property type="entry name" value="GroES-like_sf"/>
</dbReference>
<evidence type="ECO:0000256" key="1">
    <source>
        <dbReference type="ARBA" id="ARBA00001947"/>
    </source>
</evidence>
<dbReference type="PANTHER" id="PTHR43350:SF19">
    <property type="entry name" value="D-GULOSIDE 3-DEHYDROGENASE"/>
    <property type="match status" value="1"/>
</dbReference>
<dbReference type="Pfam" id="PF00107">
    <property type="entry name" value="ADH_zinc_N"/>
    <property type="match status" value="1"/>
</dbReference>
<dbReference type="GO" id="GO:0046872">
    <property type="term" value="F:metal ion binding"/>
    <property type="evidence" value="ECO:0007669"/>
    <property type="project" value="UniProtKB-KW"/>
</dbReference>
<dbReference type="InterPro" id="IPR036291">
    <property type="entry name" value="NAD(P)-bd_dom_sf"/>
</dbReference>
<evidence type="ECO:0000256" key="4">
    <source>
        <dbReference type="ARBA" id="ARBA00022833"/>
    </source>
</evidence>
<keyword evidence="4" id="KW-0862">Zinc</keyword>
<dbReference type="Gene3D" id="3.90.180.10">
    <property type="entry name" value="Medium-chain alcohol dehydrogenases, catalytic domain"/>
    <property type="match status" value="2"/>
</dbReference>
<name>A0A0U3QAN7_9MICC</name>
<dbReference type="SUPFAM" id="SSF50129">
    <property type="entry name" value="GroES-like"/>
    <property type="match status" value="1"/>
</dbReference>
<evidence type="ECO:0000259" key="6">
    <source>
        <dbReference type="Pfam" id="PF00107"/>
    </source>
</evidence>
<feature type="domain" description="Alcohol dehydrogenase-like C-terminal" evidence="6">
    <location>
        <begin position="156"/>
        <end position="269"/>
    </location>
</feature>
<evidence type="ECO:0000313" key="9">
    <source>
        <dbReference type="Proteomes" id="UP000065151"/>
    </source>
</evidence>
<dbReference type="AlphaFoldDB" id="A0A0U3QAN7"/>
<dbReference type="STRING" id="121292.AU252_09985"/>
<gene>
    <name evidence="8" type="ORF">AU252_09985</name>
</gene>
<dbReference type="PANTHER" id="PTHR43350">
    <property type="entry name" value="NAD-DEPENDENT ALCOHOL DEHYDROGENASE"/>
    <property type="match status" value="1"/>
</dbReference>
<reference evidence="8 9" key="1">
    <citation type="submission" date="2015-12" db="EMBL/GenBank/DDBJ databases">
        <authorList>
            <person name="Shamseldin A."/>
            <person name="Moawad H."/>
            <person name="Abd El-Rahim W.M."/>
            <person name="Sadowsky M.J."/>
        </authorList>
    </citation>
    <scope>NUCLEOTIDE SEQUENCE [LARGE SCALE GENOMIC DNA]</scope>
    <source>
        <strain evidence="8 9">Ar51</strain>
    </source>
</reference>
<dbReference type="RefSeq" id="WP_058930580.1">
    <property type="nucleotide sequence ID" value="NZ_CP013747.1"/>
</dbReference>
<evidence type="ECO:0000256" key="3">
    <source>
        <dbReference type="ARBA" id="ARBA00022723"/>
    </source>
</evidence>
<dbReference type="SUPFAM" id="SSF51735">
    <property type="entry name" value="NAD(P)-binding Rossmann-fold domains"/>
    <property type="match status" value="1"/>
</dbReference>
<dbReference type="KEGG" id="psul:AU252_09985"/>
<dbReference type="GO" id="GO:0016491">
    <property type="term" value="F:oxidoreductase activity"/>
    <property type="evidence" value="ECO:0007669"/>
    <property type="project" value="UniProtKB-KW"/>
</dbReference>
<dbReference type="Pfam" id="PF08240">
    <property type="entry name" value="ADH_N"/>
    <property type="match status" value="1"/>
</dbReference>
<dbReference type="EMBL" id="CP013747">
    <property type="protein sequence ID" value="ALV41437.1"/>
    <property type="molecule type" value="Genomic_DNA"/>
</dbReference>
<feature type="domain" description="Alcohol dehydrogenase-like N-terminal" evidence="7">
    <location>
        <begin position="59"/>
        <end position="105"/>
    </location>
</feature>
<keyword evidence="5" id="KW-0560">Oxidoreductase</keyword>
<evidence type="ECO:0000256" key="2">
    <source>
        <dbReference type="ARBA" id="ARBA00008072"/>
    </source>
</evidence>
<dbReference type="InterPro" id="IPR013149">
    <property type="entry name" value="ADH-like_C"/>
</dbReference>
<protein>
    <submittedName>
        <fullName evidence="8">Uncharacterized protein</fullName>
    </submittedName>
</protein>
<accession>A0A0U3QAN7</accession>
<comment type="similarity">
    <text evidence="2">Belongs to the zinc-containing alcohol dehydrogenase family.</text>
</comment>
<keyword evidence="3" id="KW-0479">Metal-binding</keyword>
<evidence type="ECO:0000256" key="5">
    <source>
        <dbReference type="ARBA" id="ARBA00023002"/>
    </source>
</evidence>
<organism evidence="8">
    <name type="scientific">Pseudarthrobacter sulfonivorans</name>
    <dbReference type="NCBI Taxonomy" id="121292"/>
    <lineage>
        <taxon>Bacteria</taxon>
        <taxon>Bacillati</taxon>
        <taxon>Actinomycetota</taxon>
        <taxon>Actinomycetes</taxon>
        <taxon>Micrococcales</taxon>
        <taxon>Micrococcaceae</taxon>
        <taxon>Pseudarthrobacter</taxon>
    </lineage>
</organism>
<dbReference type="Proteomes" id="UP000065151">
    <property type="component" value="Chromosome"/>
</dbReference>
<dbReference type="Gene3D" id="3.40.50.720">
    <property type="entry name" value="NAD(P)-binding Rossmann-like Domain"/>
    <property type="match status" value="1"/>
</dbReference>
<dbReference type="InterPro" id="IPR013154">
    <property type="entry name" value="ADH-like_N"/>
</dbReference>